<feature type="transmembrane region" description="Helical" evidence="1">
    <location>
        <begin position="18"/>
        <end position="39"/>
    </location>
</feature>
<name>A0A7Y0HUI0_9BIFI</name>
<comment type="caution">
    <text evidence="2">The sequence shown here is derived from an EMBL/GenBank/DDBJ whole genome shotgun (WGS) entry which is preliminary data.</text>
</comment>
<keyword evidence="1" id="KW-0472">Membrane</keyword>
<proteinExistence type="predicted"/>
<keyword evidence="1" id="KW-0812">Transmembrane</keyword>
<dbReference type="EMBL" id="JAAIII010000006">
    <property type="protein sequence ID" value="NMM94774.1"/>
    <property type="molecule type" value="Genomic_DNA"/>
</dbReference>
<sequence length="139" mass="15844">MFDDSLDPFATASFFDPFITIAFVVVLLGFVAFVIAIPIRLVKDRKEIRQAWEDGYQHALSVHGIAYTKFDMDLSLGDHKASSRSESWEAGYRAALERHHLPLSERDSQELWHNPHRQADAARIIARTSHGGNTYHHMP</sequence>
<accession>A0A7Y0HUI0</accession>
<dbReference type="Proteomes" id="UP000532194">
    <property type="component" value="Unassembled WGS sequence"/>
</dbReference>
<keyword evidence="1" id="KW-1133">Transmembrane helix</keyword>
<evidence type="ECO:0000313" key="3">
    <source>
        <dbReference type="Proteomes" id="UP000532194"/>
    </source>
</evidence>
<gene>
    <name evidence="2" type="ORF">G1C95_1962</name>
</gene>
<protein>
    <submittedName>
        <fullName evidence="2">Uncharacterized protein</fullName>
    </submittedName>
</protein>
<reference evidence="2 3" key="1">
    <citation type="submission" date="2020-02" db="EMBL/GenBank/DDBJ databases">
        <title>Characterization of phylogenetic diversity of novel bifidobacterial species isolated in Czech ZOOs.</title>
        <authorList>
            <person name="Lugli G.A."/>
            <person name="Vera N.B."/>
            <person name="Ventura M."/>
        </authorList>
    </citation>
    <scope>NUCLEOTIDE SEQUENCE [LARGE SCALE GENOMIC DNA]</scope>
    <source>
        <strain evidence="2 3">DSM 109957</strain>
    </source>
</reference>
<dbReference type="AlphaFoldDB" id="A0A7Y0HUI0"/>
<keyword evidence="3" id="KW-1185">Reference proteome</keyword>
<evidence type="ECO:0000256" key="1">
    <source>
        <dbReference type="SAM" id="Phobius"/>
    </source>
</evidence>
<organism evidence="2 3">
    <name type="scientific">Bifidobacterium oedipodis</name>
    <dbReference type="NCBI Taxonomy" id="2675322"/>
    <lineage>
        <taxon>Bacteria</taxon>
        <taxon>Bacillati</taxon>
        <taxon>Actinomycetota</taxon>
        <taxon>Actinomycetes</taxon>
        <taxon>Bifidobacteriales</taxon>
        <taxon>Bifidobacteriaceae</taxon>
        <taxon>Bifidobacterium</taxon>
    </lineage>
</organism>
<evidence type="ECO:0000313" key="2">
    <source>
        <dbReference type="EMBL" id="NMM94774.1"/>
    </source>
</evidence>